<dbReference type="EMBL" id="ML976985">
    <property type="protein sequence ID" value="KAF1959479.1"/>
    <property type="molecule type" value="Genomic_DNA"/>
</dbReference>
<feature type="region of interest" description="Disordered" evidence="1">
    <location>
        <begin position="166"/>
        <end position="185"/>
    </location>
</feature>
<keyword evidence="3" id="KW-1185">Reference proteome</keyword>
<accession>A0A6A5U681</accession>
<name>A0A6A5U681_9PLEO</name>
<evidence type="ECO:0000313" key="3">
    <source>
        <dbReference type="Proteomes" id="UP000800035"/>
    </source>
</evidence>
<proteinExistence type="predicted"/>
<evidence type="ECO:0000313" key="2">
    <source>
        <dbReference type="EMBL" id="KAF1959479.1"/>
    </source>
</evidence>
<reference evidence="2" key="1">
    <citation type="journal article" date="2020" name="Stud. Mycol.">
        <title>101 Dothideomycetes genomes: a test case for predicting lifestyles and emergence of pathogens.</title>
        <authorList>
            <person name="Haridas S."/>
            <person name="Albert R."/>
            <person name="Binder M."/>
            <person name="Bloem J."/>
            <person name="Labutti K."/>
            <person name="Salamov A."/>
            <person name="Andreopoulos B."/>
            <person name="Baker S."/>
            <person name="Barry K."/>
            <person name="Bills G."/>
            <person name="Bluhm B."/>
            <person name="Cannon C."/>
            <person name="Castanera R."/>
            <person name="Culley D."/>
            <person name="Daum C."/>
            <person name="Ezra D."/>
            <person name="Gonzalez J."/>
            <person name="Henrissat B."/>
            <person name="Kuo A."/>
            <person name="Liang C."/>
            <person name="Lipzen A."/>
            <person name="Lutzoni F."/>
            <person name="Magnuson J."/>
            <person name="Mondo S."/>
            <person name="Nolan M."/>
            <person name="Ohm R."/>
            <person name="Pangilinan J."/>
            <person name="Park H.-J."/>
            <person name="Ramirez L."/>
            <person name="Alfaro M."/>
            <person name="Sun H."/>
            <person name="Tritt A."/>
            <person name="Yoshinaga Y."/>
            <person name="Zwiers L.-H."/>
            <person name="Turgeon B."/>
            <person name="Goodwin S."/>
            <person name="Spatafora J."/>
            <person name="Crous P."/>
            <person name="Grigoriev I."/>
        </authorList>
    </citation>
    <scope>NUCLEOTIDE SEQUENCE</scope>
    <source>
        <strain evidence="2">CBS 675.92</strain>
    </source>
</reference>
<evidence type="ECO:0000256" key="1">
    <source>
        <dbReference type="SAM" id="MobiDB-lite"/>
    </source>
</evidence>
<organism evidence="2 3">
    <name type="scientific">Byssothecium circinans</name>
    <dbReference type="NCBI Taxonomy" id="147558"/>
    <lineage>
        <taxon>Eukaryota</taxon>
        <taxon>Fungi</taxon>
        <taxon>Dikarya</taxon>
        <taxon>Ascomycota</taxon>
        <taxon>Pezizomycotina</taxon>
        <taxon>Dothideomycetes</taxon>
        <taxon>Pleosporomycetidae</taxon>
        <taxon>Pleosporales</taxon>
        <taxon>Massarineae</taxon>
        <taxon>Massarinaceae</taxon>
        <taxon>Byssothecium</taxon>
    </lineage>
</organism>
<gene>
    <name evidence="2" type="ORF">CC80DRAFT_327719</name>
</gene>
<dbReference type="AlphaFoldDB" id="A0A6A5U681"/>
<dbReference type="OrthoDB" id="4191831at2759"/>
<protein>
    <submittedName>
        <fullName evidence="2">Uncharacterized protein</fullName>
    </submittedName>
</protein>
<dbReference type="Proteomes" id="UP000800035">
    <property type="component" value="Unassembled WGS sequence"/>
</dbReference>
<sequence length="243" mass="28166">MELTLAPMSPTLCALLRRPDNAQHTRHVIVHLRPCELRSDDIRKATNIIRQMRNVRTLELHYRVGSPVLDFMHQIVPSSFPQLQSFRLQPEPPEGPSDWKQTDISAVLVFQLSDLPRVDEQYLHWSSTWQRLYFIRARQTVSYSAAYVKNVPDQCTRTLLAAAPQPDTHFAGMRGPDRRRKSSRMVRSIHHQSKISIVSRHLDASVLFIRLGYIHGNRHWERRTLGHSLIPNVFEIIFSAAKP</sequence>